<proteinExistence type="predicted"/>
<sequence length="262" mass="29543">MGCAPSRRKARTKGGKLVVASIKQGDKKSEAILGNMKAIEEFKALMVAVMMDEKSKIEEFQKKKSPEQQKKMEVVLKAVWEYHWKNFPVEGTAATDDRLTAASVKNVISDYLSGVHDCMLDYERPVFESIWGPMRPLLMASGISSARVQKKSDYIYKKVVKCTKRELFPAIVGNDATITAIVDDMTKEKVELVLPTTTTSEEKKGADEWGPDYVEKITWTEFFTVFGKTALYKNTDPNIQLGHMAELMSKTVKMCITTHEKI</sequence>
<organism evidence="1">
    <name type="scientific">Lotharella globosa</name>
    <dbReference type="NCBI Taxonomy" id="91324"/>
    <lineage>
        <taxon>Eukaryota</taxon>
        <taxon>Sar</taxon>
        <taxon>Rhizaria</taxon>
        <taxon>Cercozoa</taxon>
        <taxon>Chlorarachniophyceae</taxon>
        <taxon>Lotharella</taxon>
    </lineage>
</organism>
<accession>A0A7S4DT14</accession>
<name>A0A7S4DT14_9EUKA</name>
<reference evidence="1" key="1">
    <citation type="submission" date="2021-01" db="EMBL/GenBank/DDBJ databases">
        <authorList>
            <person name="Corre E."/>
            <person name="Pelletier E."/>
            <person name="Niang G."/>
            <person name="Scheremetjew M."/>
            <person name="Finn R."/>
            <person name="Kale V."/>
            <person name="Holt S."/>
            <person name="Cochrane G."/>
            <person name="Meng A."/>
            <person name="Brown T."/>
            <person name="Cohen L."/>
        </authorList>
    </citation>
    <scope>NUCLEOTIDE SEQUENCE</scope>
    <source>
        <strain evidence="1">CCCM811</strain>
    </source>
</reference>
<gene>
    <name evidence="1" type="ORF">LGLO00237_LOCUS19892</name>
</gene>
<dbReference type="EMBL" id="HBIV01027794">
    <property type="protein sequence ID" value="CAE0668268.1"/>
    <property type="molecule type" value="Transcribed_RNA"/>
</dbReference>
<dbReference type="AlphaFoldDB" id="A0A7S4DT14"/>
<evidence type="ECO:0000313" key="1">
    <source>
        <dbReference type="EMBL" id="CAE0668268.1"/>
    </source>
</evidence>
<protein>
    <submittedName>
        <fullName evidence="1">Uncharacterized protein</fullName>
    </submittedName>
</protein>